<organism evidence="2 3">
    <name type="scientific">Tritrichomonas foetus</name>
    <dbReference type="NCBI Taxonomy" id="1144522"/>
    <lineage>
        <taxon>Eukaryota</taxon>
        <taxon>Metamonada</taxon>
        <taxon>Parabasalia</taxon>
        <taxon>Tritrichomonadida</taxon>
        <taxon>Tritrichomonadidae</taxon>
        <taxon>Tritrichomonas</taxon>
    </lineage>
</organism>
<gene>
    <name evidence="2" type="ORF">TRFO_05359</name>
</gene>
<dbReference type="RefSeq" id="XP_068360257.1">
    <property type="nucleotide sequence ID" value="XM_068492444.1"/>
</dbReference>
<feature type="transmembrane region" description="Helical" evidence="1">
    <location>
        <begin position="184"/>
        <end position="207"/>
    </location>
</feature>
<reference evidence="2" key="1">
    <citation type="submission" date="2016-10" db="EMBL/GenBank/DDBJ databases">
        <authorList>
            <person name="Benchimol M."/>
            <person name="Almeida L.G."/>
            <person name="Vasconcelos A.T."/>
            <person name="Perreira-Neves A."/>
            <person name="Rosa I.A."/>
            <person name="Tasca T."/>
            <person name="Bogo M.R."/>
            <person name="de Souza W."/>
        </authorList>
    </citation>
    <scope>NUCLEOTIDE SEQUENCE [LARGE SCALE GENOMIC DNA]</scope>
    <source>
        <strain evidence="2">K</strain>
    </source>
</reference>
<keyword evidence="1" id="KW-1133">Transmembrane helix</keyword>
<dbReference type="VEuPathDB" id="TrichDB:TRFO_05359"/>
<dbReference type="GeneID" id="94827148"/>
<keyword evidence="1" id="KW-0812">Transmembrane</keyword>
<protein>
    <submittedName>
        <fullName evidence="2">Uncharacterized protein</fullName>
    </submittedName>
</protein>
<accession>A0A1J4K6M4</accession>
<proteinExistence type="predicted"/>
<dbReference type="AlphaFoldDB" id="A0A1J4K6M4"/>
<sequence length="253" mass="29379">MNKINFLNTEPKYSFTVFSINFIYVYRNYTNPTFCGHPIIFIENNDNSEESLFSEIETISSSSSPTKLTTESQTKSQDEYITYSKSLSLTKSFILTFEKTISITFENSFFHQISDIEQESITYSYHEDEEYQNSTTIKSYSQTYILSKTHSIRRLIIFIETYSILISEIVIFTEIEIKKLSAELLIGIICGSFSIIFVFISLIVFLIRRTHQTSTFDSMSESLSFEEITLKKNKSITEINPSISSERLTETWI</sequence>
<dbReference type="Proteomes" id="UP000179807">
    <property type="component" value="Unassembled WGS sequence"/>
</dbReference>
<feature type="transmembrane region" description="Helical" evidence="1">
    <location>
        <begin position="155"/>
        <end position="172"/>
    </location>
</feature>
<keyword evidence="3" id="KW-1185">Reference proteome</keyword>
<comment type="caution">
    <text evidence="2">The sequence shown here is derived from an EMBL/GenBank/DDBJ whole genome shotgun (WGS) entry which is preliminary data.</text>
</comment>
<evidence type="ECO:0000256" key="1">
    <source>
        <dbReference type="SAM" id="Phobius"/>
    </source>
</evidence>
<name>A0A1J4K6M4_9EUKA</name>
<keyword evidence="1" id="KW-0472">Membrane</keyword>
<dbReference type="EMBL" id="MLAK01000705">
    <property type="protein sequence ID" value="OHT07121.1"/>
    <property type="molecule type" value="Genomic_DNA"/>
</dbReference>
<evidence type="ECO:0000313" key="3">
    <source>
        <dbReference type="Proteomes" id="UP000179807"/>
    </source>
</evidence>
<evidence type="ECO:0000313" key="2">
    <source>
        <dbReference type="EMBL" id="OHT07121.1"/>
    </source>
</evidence>